<keyword evidence="2" id="KW-0732">Signal</keyword>
<dbReference type="EMBL" id="CP029192">
    <property type="protein sequence ID" value="QES35639.1"/>
    <property type="molecule type" value="Genomic_DNA"/>
</dbReference>
<name>A0A5P2C4N6_STRVZ</name>
<sequence length="1065" mass="109593">MPEPRPAARPAASAALLLALSVLFALLVPFTLAAPPAHAAGPECAPLALAPFGDPGTAVGRAKVAPDTTACYSFSATEAGLHQVLLISSGNESYTQVYAGETRIACKSSGCDLPAAGDYTLKVVNNGWEDEETAVTVVPLTGTRGCDEPVGTSWGLPPATHTVADGLELGCRPFDAEPGDRVLLTEGTKAYDDSHAWITDATGADVCTSEDEEISCLLGGKGPYRVLSRVTTTEAGFPAEYGIQVRRLNNPQGCHSSPVRPYGPLTPQEATKTPCFTVTTEKAGRHSLASVDAEGDTEAVRVYDRAGKTVCRTSEQGCRLPTAGTYTAVLNASSPLHTPARDLIVLDRASERGCLKSDLGVHRGEFGAAGQYDCLTLPVPKDSRIAALTPLNASGLDADVEVVDSEGTEQCDAEQLGAGDCALTGPAPYRALVHADGPPHTGPYTVAVHRTDAANDCPVLPAGSFAADGAKASFSTGDGVFSHCLTIPANAHTSAEVLQLTATSGDVPAKFSVLDSTGKRVCDRYATTNGWTLCALTPGKAHTVLVTGRDQAAEYTLTRRDVTSTASTAGCAKTSAGKVGGPSIKGTSGAPGALGCHQITMSEATDVVHLNVRDALGTADMYVLDGEGESECDLRARACAATGSTTHQVLVQTPVGREAAPQYRLDALRIATAEGPAAECTKVPSVAYGYGPVTGTLDESHTATCAVLPTGRNDHFEAEISDTAGATEEAVPALYNSAWKNGCSGVDPGDYTCGVNDSPDTPKKPSVFVLGLPEKTSGTSYSAMLKCGSARCGDEKVTVTGVTPTTAPSGSKPTLTVTGTALHPDFTVRLTQAGKTLTAKTDSVSADNRTLKATLDLTGIPAGDWYVSVMANGEYQRGTFTVTAPLLHNTTPPTTTGTPAVGSTLTATPGTWTGAPSSYTYQWTANGEAIAGATASTYTIPAAHLNKKLAVTVTAHKPPQDTAAAASTAVSVTKGKAPKATTKPTITGTAKAGKTLKATKGTWSPAPDSYSYQWYANGTKITGATTSSLPLKPAHRGKKITAKITAHRTAHNDGTATTSPTAPVT</sequence>
<evidence type="ECO:0000256" key="2">
    <source>
        <dbReference type="SAM" id="SignalP"/>
    </source>
</evidence>
<evidence type="ECO:0000313" key="4">
    <source>
        <dbReference type="Proteomes" id="UP000322927"/>
    </source>
</evidence>
<dbReference type="Gene3D" id="2.60.40.2700">
    <property type="match status" value="2"/>
</dbReference>
<reference evidence="3 4" key="1">
    <citation type="submission" date="2018-05" db="EMBL/GenBank/DDBJ databases">
        <title>Streptomyces venezuelae.</title>
        <authorList>
            <person name="Kim W."/>
            <person name="Lee N."/>
            <person name="Cho B.-K."/>
        </authorList>
    </citation>
    <scope>NUCLEOTIDE SEQUENCE [LARGE SCALE GENOMIC DNA]</scope>
    <source>
        <strain evidence="3 4">ATCC 14584</strain>
    </source>
</reference>
<feature type="region of interest" description="Disordered" evidence="1">
    <location>
        <begin position="1046"/>
        <end position="1065"/>
    </location>
</feature>
<dbReference type="Proteomes" id="UP000322927">
    <property type="component" value="Chromosome"/>
</dbReference>
<gene>
    <name evidence="3" type="ORF">DEJ48_21445</name>
</gene>
<dbReference type="AlphaFoldDB" id="A0A5P2C4N6"/>
<proteinExistence type="predicted"/>
<feature type="chain" id="PRO_5024847084" evidence="2">
    <location>
        <begin position="40"/>
        <end position="1065"/>
    </location>
</feature>
<organism evidence="3 4">
    <name type="scientific">Streptomyces venezuelae</name>
    <dbReference type="NCBI Taxonomy" id="54571"/>
    <lineage>
        <taxon>Bacteria</taxon>
        <taxon>Bacillati</taxon>
        <taxon>Actinomycetota</taxon>
        <taxon>Actinomycetes</taxon>
        <taxon>Kitasatosporales</taxon>
        <taxon>Streptomycetaceae</taxon>
        <taxon>Streptomyces</taxon>
    </lineage>
</organism>
<dbReference type="OrthoDB" id="614750at2"/>
<evidence type="ECO:0000256" key="1">
    <source>
        <dbReference type="SAM" id="MobiDB-lite"/>
    </source>
</evidence>
<dbReference type="RefSeq" id="WP_150217728.1">
    <property type="nucleotide sequence ID" value="NZ_CP029192.1"/>
</dbReference>
<accession>A0A5P2C4N6</accession>
<feature type="signal peptide" evidence="2">
    <location>
        <begin position="1"/>
        <end position="39"/>
    </location>
</feature>
<feature type="compositionally biased region" description="Polar residues" evidence="1">
    <location>
        <begin position="1052"/>
        <end position="1065"/>
    </location>
</feature>
<protein>
    <submittedName>
        <fullName evidence="3">Tat pathway signal protein</fullName>
    </submittedName>
</protein>
<evidence type="ECO:0000313" key="3">
    <source>
        <dbReference type="EMBL" id="QES35639.1"/>
    </source>
</evidence>